<dbReference type="Gene3D" id="1.20.1250.20">
    <property type="entry name" value="MFS general substrate transporter like domains"/>
    <property type="match status" value="1"/>
</dbReference>
<reference evidence="7" key="1">
    <citation type="submission" date="2015-06" db="EMBL/GenBank/DDBJ databases">
        <authorList>
            <person name="Hoefler B.C."/>
            <person name="Straight P.D."/>
        </authorList>
    </citation>
    <scope>NUCLEOTIDE SEQUENCE</scope>
</reference>
<feature type="transmembrane region" description="Helical" evidence="5">
    <location>
        <begin position="542"/>
        <end position="562"/>
    </location>
</feature>
<dbReference type="InterPro" id="IPR005829">
    <property type="entry name" value="Sugar_transporter_CS"/>
</dbReference>
<feature type="transmembrane region" description="Helical" evidence="5">
    <location>
        <begin position="297"/>
        <end position="318"/>
    </location>
</feature>
<keyword evidence="2 5" id="KW-0812">Transmembrane</keyword>
<organism evidence="7">
    <name type="scientific">Bactrocera latifrons</name>
    <name type="common">Malaysian fruit fly</name>
    <name type="synonym">Chaetodacus latifrons</name>
    <dbReference type="NCBI Taxonomy" id="174628"/>
    <lineage>
        <taxon>Eukaryota</taxon>
        <taxon>Metazoa</taxon>
        <taxon>Ecdysozoa</taxon>
        <taxon>Arthropoda</taxon>
        <taxon>Hexapoda</taxon>
        <taxon>Insecta</taxon>
        <taxon>Pterygota</taxon>
        <taxon>Neoptera</taxon>
        <taxon>Endopterygota</taxon>
        <taxon>Diptera</taxon>
        <taxon>Brachycera</taxon>
        <taxon>Muscomorpha</taxon>
        <taxon>Tephritoidea</taxon>
        <taxon>Tephritidae</taxon>
        <taxon>Bactrocera</taxon>
        <taxon>Bactrocera</taxon>
    </lineage>
</organism>
<keyword evidence="3 5" id="KW-1133">Transmembrane helix</keyword>
<proteinExistence type="predicted"/>
<sequence>MSGVLRRGSLNFDCNLKSSNSRGSIEANLYGGYRDPKPGTPEISVIALDCRRYSEDLKKDAMLNPGLPPSAVGDLSQDEDADVISNFIGHRGRWQYIWTILLTLFQIPPTLHLFIYTFQTIAKDYWCARPDTAPDMDVSLWRNLSQPAGACSILNLNYSLLPETVGTAGTAETAQLIKCSNFEFSREDGSAHSIIEVFGLVCGREHMVSVVEMCFLAGAAVGSVSSGWISDRFGRKHTLMGFVVVQIVSGTLIVYSANLGMFMSMRVFAGFASMTVTVVSFVLVVELVSGKWRTITGILNILPVPISYILMAVIAYFVRDWRNLQLAITLPWLCMLPMWYCMPESPRWLLAQGRLNDLYALVERAAELNQRTLPPNYKKTLEAAAPTPTLKPINASTMVKSQLTNIQAQQQHTLPAFMTTSERGGHTIEAAIADTTEAVPDIHENPLKVVFNRFYWRTTCLNLIVWLTLIIVYYGLTLHLSNLGGDIYLNTIVAGAIEAVTVCVSIFVVLKVGLRCSLIAYMLVPGICCLATNLVPTRDLNQTAVVAMAIIAKCIIGANNAIIPSYTAMQYPTVVRNFGVGMGNLAAGTALMLVPYMWLLEHVDPLLPMSIMGVCGIIGAIALFLMKDIEH</sequence>
<dbReference type="GO" id="GO:0016020">
    <property type="term" value="C:membrane"/>
    <property type="evidence" value="ECO:0007669"/>
    <property type="project" value="UniProtKB-SubCell"/>
</dbReference>
<dbReference type="InterPro" id="IPR036259">
    <property type="entry name" value="MFS_trans_sf"/>
</dbReference>
<feature type="transmembrane region" description="Helical" evidence="5">
    <location>
        <begin position="605"/>
        <end position="626"/>
    </location>
</feature>
<name>A0A0K8VBE9_BACLA</name>
<comment type="subcellular location">
    <subcellularLocation>
        <location evidence="1">Membrane</location>
        <topology evidence="1">Multi-pass membrane protein</topology>
    </subcellularLocation>
</comment>
<feature type="transmembrane region" description="Helical" evidence="5">
    <location>
        <begin position="263"/>
        <end position="285"/>
    </location>
</feature>
<dbReference type="SUPFAM" id="SSF103473">
    <property type="entry name" value="MFS general substrate transporter"/>
    <property type="match status" value="1"/>
</dbReference>
<protein>
    <submittedName>
        <fullName evidence="7">Organic cation transporter-like protein</fullName>
    </submittedName>
</protein>
<gene>
    <name evidence="7" type="primary">Orct2_11</name>
    <name evidence="7" type="ORF">c0_g1_i3</name>
</gene>
<dbReference type="GO" id="GO:0022857">
    <property type="term" value="F:transmembrane transporter activity"/>
    <property type="evidence" value="ECO:0007669"/>
    <property type="project" value="InterPro"/>
</dbReference>
<evidence type="ECO:0000256" key="3">
    <source>
        <dbReference type="ARBA" id="ARBA00022989"/>
    </source>
</evidence>
<dbReference type="PROSITE" id="PS50850">
    <property type="entry name" value="MFS"/>
    <property type="match status" value="1"/>
</dbReference>
<evidence type="ECO:0000256" key="5">
    <source>
        <dbReference type="SAM" id="Phobius"/>
    </source>
</evidence>
<accession>A0A0K8VBE9</accession>
<feature type="transmembrane region" description="Helical" evidence="5">
    <location>
        <begin position="239"/>
        <end position="257"/>
    </location>
</feature>
<evidence type="ECO:0000259" key="6">
    <source>
        <dbReference type="PROSITE" id="PS50850"/>
    </source>
</evidence>
<dbReference type="InterPro" id="IPR005828">
    <property type="entry name" value="MFS_sugar_transport-like"/>
</dbReference>
<dbReference type="AlphaFoldDB" id="A0A0K8VBE9"/>
<dbReference type="PANTHER" id="PTHR24064">
    <property type="entry name" value="SOLUTE CARRIER FAMILY 22 MEMBER"/>
    <property type="match status" value="1"/>
</dbReference>
<feature type="domain" description="Major facilitator superfamily (MFS) profile" evidence="6">
    <location>
        <begin position="159"/>
        <end position="631"/>
    </location>
</feature>
<dbReference type="EMBL" id="GDHF01016123">
    <property type="protein sequence ID" value="JAI36191.1"/>
    <property type="molecule type" value="Transcribed_RNA"/>
</dbReference>
<dbReference type="CDD" id="cd17317">
    <property type="entry name" value="MFS_SLC22"/>
    <property type="match status" value="1"/>
</dbReference>
<feature type="transmembrane region" description="Helical" evidence="5">
    <location>
        <begin position="454"/>
        <end position="475"/>
    </location>
</feature>
<feature type="transmembrane region" description="Helical" evidence="5">
    <location>
        <begin position="487"/>
        <end position="510"/>
    </location>
</feature>
<feature type="transmembrane region" description="Helical" evidence="5">
    <location>
        <begin position="574"/>
        <end position="599"/>
    </location>
</feature>
<dbReference type="OrthoDB" id="3936150at2759"/>
<dbReference type="PROSITE" id="PS00216">
    <property type="entry name" value="SUGAR_TRANSPORT_1"/>
    <property type="match status" value="1"/>
</dbReference>
<feature type="transmembrane region" description="Helical" evidence="5">
    <location>
        <begin position="517"/>
        <end position="536"/>
    </location>
</feature>
<evidence type="ECO:0000256" key="1">
    <source>
        <dbReference type="ARBA" id="ARBA00004141"/>
    </source>
</evidence>
<keyword evidence="4 5" id="KW-0472">Membrane</keyword>
<dbReference type="InterPro" id="IPR020846">
    <property type="entry name" value="MFS_dom"/>
</dbReference>
<evidence type="ECO:0000256" key="4">
    <source>
        <dbReference type="ARBA" id="ARBA00023136"/>
    </source>
</evidence>
<dbReference type="Pfam" id="PF00083">
    <property type="entry name" value="Sugar_tr"/>
    <property type="match status" value="1"/>
</dbReference>
<evidence type="ECO:0000256" key="2">
    <source>
        <dbReference type="ARBA" id="ARBA00022692"/>
    </source>
</evidence>
<evidence type="ECO:0000313" key="7">
    <source>
        <dbReference type="EMBL" id="JAI36191.1"/>
    </source>
</evidence>